<reference evidence="7" key="1">
    <citation type="journal article" date="2011" name="J. Bacteriol.">
        <title>Genome sequences of eight morphologically diverse alphaproteobacteria.</title>
        <authorList>
            <consortium name="US DOE Joint Genome Institute"/>
            <person name="Brown P.J."/>
            <person name="Kysela D.T."/>
            <person name="Buechlein A."/>
            <person name="Hemmerich C."/>
            <person name="Brun Y.V."/>
        </authorList>
    </citation>
    <scope>NUCLEOTIDE SEQUENCE [LARGE SCALE GENOMIC DNA]</scope>
    <source>
        <strain evidence="7">ATCC 49814 / DSM 5838 / IFAM 1418</strain>
    </source>
</reference>
<evidence type="ECO:0000313" key="6">
    <source>
        <dbReference type="EMBL" id="ACT59676.1"/>
    </source>
</evidence>
<evidence type="ECO:0000313" key="7">
    <source>
        <dbReference type="Proteomes" id="UP000002745"/>
    </source>
</evidence>
<dbReference type="EC" id="2.7.7.65" evidence="1"/>
<dbReference type="eggNOG" id="COG0745">
    <property type="taxonomic scope" value="Bacteria"/>
</dbReference>
<dbReference type="InterPro" id="IPR050469">
    <property type="entry name" value="Diguanylate_Cyclase"/>
</dbReference>
<dbReference type="InterPro" id="IPR001789">
    <property type="entry name" value="Sig_transdc_resp-reg_receiver"/>
</dbReference>
<keyword evidence="7" id="KW-1185">Reference proteome</keyword>
<dbReference type="InterPro" id="IPR029787">
    <property type="entry name" value="Nucleotide_cyclase"/>
</dbReference>
<dbReference type="CDD" id="cd17538">
    <property type="entry name" value="REC_D1_PleD-like"/>
    <property type="match status" value="1"/>
</dbReference>
<dbReference type="InterPro" id="IPR000160">
    <property type="entry name" value="GGDEF_dom"/>
</dbReference>
<dbReference type="RefSeq" id="WP_015827826.1">
    <property type="nucleotide sequence ID" value="NC_012982.1"/>
</dbReference>
<dbReference type="PROSITE" id="PS50887">
    <property type="entry name" value="GGDEF"/>
    <property type="match status" value="1"/>
</dbReference>
<dbReference type="HOGENOM" id="CLU_000445_11_28_5"/>
<dbReference type="GO" id="GO:0043709">
    <property type="term" value="P:cell adhesion involved in single-species biofilm formation"/>
    <property type="evidence" value="ECO:0007669"/>
    <property type="project" value="TreeGrafter"/>
</dbReference>
<dbReference type="EMBL" id="CP001678">
    <property type="protein sequence ID" value="ACT59676.1"/>
    <property type="molecule type" value="Genomic_DNA"/>
</dbReference>
<dbReference type="GO" id="GO:0052621">
    <property type="term" value="F:diguanylate cyclase activity"/>
    <property type="evidence" value="ECO:0007669"/>
    <property type="project" value="UniProtKB-EC"/>
</dbReference>
<feature type="domain" description="Response regulatory" evidence="4">
    <location>
        <begin position="155"/>
        <end position="272"/>
    </location>
</feature>
<dbReference type="PROSITE" id="PS50110">
    <property type="entry name" value="RESPONSE_REGULATORY"/>
    <property type="match status" value="2"/>
</dbReference>
<evidence type="ECO:0000256" key="2">
    <source>
        <dbReference type="ARBA" id="ARBA00034247"/>
    </source>
</evidence>
<dbReference type="SUPFAM" id="SSF55073">
    <property type="entry name" value="Nucleotide cyclase"/>
    <property type="match status" value="1"/>
</dbReference>
<dbReference type="NCBIfam" id="NF007135">
    <property type="entry name" value="PRK09581.1"/>
    <property type="match status" value="1"/>
</dbReference>
<dbReference type="GO" id="GO:0000160">
    <property type="term" value="P:phosphorelay signal transduction system"/>
    <property type="evidence" value="ECO:0007669"/>
    <property type="project" value="InterPro"/>
</dbReference>
<sequence>MSARVLVVDDIEANRKLLCAKLAHEYFQVTTAVDGLDAIDKAIATEPDIILLDVMMPRMDGFEACRELKFDPRTEHIPIVMVTALNEREDRLKGLRAGADDFLTKPINDLQLLSRVRALSKYKLVADELRKREASGRRIGVIDVTPTGRGGNPARVLVVDDNERQAARICRYLETDHKPMTLANAGAKPGGVGAGAATVDIMVLSLGGEKYDGLKLCAYLRNLEATRDLPILAIVGAEDEALAVRALDLGASDILVRPIDPEELLARVKTQVSKKRYIDSLRARLDQSMELAVTDQLTGLHNRRYMENQLEQFMKRANMGGGPVSILLCDLDHFKKVNDGHGHDVGDEVLRQFSDRLMHNIRPSDIACRYGGEEFMVIMPDTTIQMAQLTAERIREKVDGAPFSINNGLGRLDVTMSGGASVTFPPDDSVAQLIKRADEALYNAKENGRNRIVCNFDGF</sequence>
<dbReference type="InterPro" id="IPR011006">
    <property type="entry name" value="CheY-like_superfamily"/>
</dbReference>
<evidence type="ECO:0000259" key="5">
    <source>
        <dbReference type="PROSITE" id="PS50887"/>
    </source>
</evidence>
<protein>
    <recommendedName>
        <fullName evidence="1">diguanylate cyclase</fullName>
        <ecNumber evidence="1">2.7.7.65</ecNumber>
    </recommendedName>
</protein>
<dbReference type="FunFam" id="3.30.70.270:FF:000001">
    <property type="entry name" value="Diguanylate cyclase domain protein"/>
    <property type="match status" value="1"/>
</dbReference>
<dbReference type="Gene3D" id="6.10.250.690">
    <property type="match status" value="1"/>
</dbReference>
<dbReference type="SUPFAM" id="SSF52172">
    <property type="entry name" value="CheY-like"/>
    <property type="match status" value="2"/>
</dbReference>
<accession>C6XL77</accession>
<evidence type="ECO:0000259" key="4">
    <source>
        <dbReference type="PROSITE" id="PS50110"/>
    </source>
</evidence>
<dbReference type="AlphaFoldDB" id="C6XL77"/>
<dbReference type="Gene3D" id="3.30.70.270">
    <property type="match status" value="1"/>
</dbReference>
<dbReference type="InterPro" id="IPR043128">
    <property type="entry name" value="Rev_trsase/Diguanyl_cyclase"/>
</dbReference>
<feature type="modified residue" description="4-aspartylphosphate" evidence="3">
    <location>
        <position position="53"/>
    </location>
</feature>
<dbReference type="SMART" id="SM00267">
    <property type="entry name" value="GGDEF"/>
    <property type="match status" value="1"/>
</dbReference>
<dbReference type="OrthoDB" id="9812260at2"/>
<proteinExistence type="predicted"/>
<dbReference type="eggNOG" id="COG3706">
    <property type="taxonomic scope" value="Bacteria"/>
</dbReference>
<gene>
    <name evidence="6" type="ordered locus">Hbal_1992</name>
</gene>
<feature type="domain" description="GGDEF" evidence="5">
    <location>
        <begin position="322"/>
        <end position="457"/>
    </location>
</feature>
<feature type="domain" description="Response regulatory" evidence="4">
    <location>
        <begin position="4"/>
        <end position="120"/>
    </location>
</feature>
<dbReference type="GO" id="GO:1902201">
    <property type="term" value="P:negative regulation of bacterial-type flagellum-dependent cell motility"/>
    <property type="evidence" value="ECO:0007669"/>
    <property type="project" value="TreeGrafter"/>
</dbReference>
<dbReference type="Pfam" id="PF00072">
    <property type="entry name" value="Response_reg"/>
    <property type="match status" value="2"/>
</dbReference>
<dbReference type="STRING" id="582402.Hbal_1992"/>
<dbReference type="NCBIfam" id="TIGR00254">
    <property type="entry name" value="GGDEF"/>
    <property type="match status" value="1"/>
</dbReference>
<dbReference type="Gene3D" id="3.40.50.2300">
    <property type="match status" value="1"/>
</dbReference>
<dbReference type="GO" id="GO:0005886">
    <property type="term" value="C:plasma membrane"/>
    <property type="evidence" value="ECO:0007669"/>
    <property type="project" value="TreeGrafter"/>
</dbReference>
<feature type="modified residue" description="4-aspartylphosphate" evidence="3">
    <location>
        <position position="200"/>
    </location>
</feature>
<dbReference type="Pfam" id="PF00990">
    <property type="entry name" value="GGDEF"/>
    <property type="match status" value="1"/>
</dbReference>
<dbReference type="SMART" id="SM00448">
    <property type="entry name" value="REC"/>
    <property type="match status" value="2"/>
</dbReference>
<dbReference type="Proteomes" id="UP000002745">
    <property type="component" value="Chromosome"/>
</dbReference>
<name>C6XL77_HIRBI</name>
<dbReference type="FunFam" id="3.40.50.2300:FF:000574">
    <property type="entry name" value="Response regulator PleD"/>
    <property type="match status" value="1"/>
</dbReference>
<dbReference type="KEGG" id="hba:Hbal_1992"/>
<dbReference type="CDD" id="cd01949">
    <property type="entry name" value="GGDEF"/>
    <property type="match status" value="1"/>
</dbReference>
<evidence type="ECO:0000256" key="3">
    <source>
        <dbReference type="PROSITE-ProRule" id="PRU00169"/>
    </source>
</evidence>
<organism evidence="6 7">
    <name type="scientific">Hirschia baltica (strain ATCC 49814 / DSM 5838 / IFAM 1418)</name>
    <dbReference type="NCBI Taxonomy" id="582402"/>
    <lineage>
        <taxon>Bacteria</taxon>
        <taxon>Pseudomonadati</taxon>
        <taxon>Pseudomonadota</taxon>
        <taxon>Alphaproteobacteria</taxon>
        <taxon>Hyphomonadales</taxon>
        <taxon>Hyphomonadaceae</taxon>
        <taxon>Hirschia</taxon>
    </lineage>
</organism>
<dbReference type="PANTHER" id="PTHR45138">
    <property type="entry name" value="REGULATORY COMPONENTS OF SENSORY TRANSDUCTION SYSTEM"/>
    <property type="match status" value="1"/>
</dbReference>
<evidence type="ECO:0000256" key="1">
    <source>
        <dbReference type="ARBA" id="ARBA00012528"/>
    </source>
</evidence>
<keyword evidence="3" id="KW-0597">Phosphoprotein</keyword>
<comment type="catalytic activity">
    <reaction evidence="2">
        <text>2 GTP = 3',3'-c-di-GMP + 2 diphosphate</text>
        <dbReference type="Rhea" id="RHEA:24898"/>
        <dbReference type="ChEBI" id="CHEBI:33019"/>
        <dbReference type="ChEBI" id="CHEBI:37565"/>
        <dbReference type="ChEBI" id="CHEBI:58805"/>
        <dbReference type="EC" id="2.7.7.65"/>
    </reaction>
</comment>
<dbReference type="PANTHER" id="PTHR45138:SF9">
    <property type="entry name" value="DIGUANYLATE CYCLASE DGCM-RELATED"/>
    <property type="match status" value="1"/>
</dbReference>